<dbReference type="RefSeq" id="XP_038820227.1">
    <property type="nucleotide sequence ID" value="XM_038964299.1"/>
</dbReference>
<name>A0A8U0P8I6_SALNM</name>
<dbReference type="Pfam" id="PF01166">
    <property type="entry name" value="TSC22"/>
    <property type="match status" value="1"/>
</dbReference>
<dbReference type="Gene3D" id="1.20.5.490">
    <property type="entry name" value="Single helix bin"/>
    <property type="match status" value="1"/>
</dbReference>
<feature type="compositionally biased region" description="Acidic residues" evidence="3">
    <location>
        <begin position="29"/>
        <end position="38"/>
    </location>
</feature>
<dbReference type="InterPro" id="IPR053049">
    <property type="entry name" value="TSC22_domain_protein_2"/>
</dbReference>
<dbReference type="Proteomes" id="UP000808372">
    <property type="component" value="Chromosome 25"/>
</dbReference>
<evidence type="ECO:0000256" key="1">
    <source>
        <dbReference type="ARBA" id="ARBA00007908"/>
    </source>
</evidence>
<dbReference type="PANTHER" id="PTHR46894">
    <property type="entry name" value="TSC22 DOMAIN FAMILY PROTEIN 2"/>
    <property type="match status" value="1"/>
</dbReference>
<dbReference type="AlphaFoldDB" id="A0A8U0P8I6"/>
<accession>A0A8U0P8I6</accession>
<feature type="region of interest" description="Disordered" evidence="3">
    <location>
        <begin position="663"/>
        <end position="783"/>
    </location>
</feature>
<gene>
    <name evidence="5" type="primary">LOC120020597</name>
</gene>
<comment type="similarity">
    <text evidence="1">Belongs to the TSC-22/Dip/Bun family.</text>
</comment>
<dbReference type="KEGG" id="snh:120020597"/>
<feature type="region of interest" description="Disordered" evidence="3">
    <location>
        <begin position="535"/>
        <end position="554"/>
    </location>
</feature>
<keyword evidence="2" id="KW-0175">Coiled coil</keyword>
<dbReference type="FunFam" id="1.20.5.490:FF:000002">
    <property type="entry name" value="TSC22 domain family, member 1"/>
    <property type="match status" value="1"/>
</dbReference>
<feature type="region of interest" description="Disordered" evidence="3">
    <location>
        <begin position="113"/>
        <end position="132"/>
    </location>
</feature>
<dbReference type="PANTHER" id="PTHR46894:SF1">
    <property type="entry name" value="TSC22 DOMAIN FAMILY PROTEIN 2"/>
    <property type="match status" value="1"/>
</dbReference>
<reference evidence="5" key="1">
    <citation type="submission" date="2025-08" db="UniProtKB">
        <authorList>
            <consortium name="RefSeq"/>
        </authorList>
    </citation>
    <scope>IDENTIFICATION</scope>
    <source>
        <tissue evidence="5">White muscle</tissue>
    </source>
</reference>
<dbReference type="SUPFAM" id="SSF58026">
    <property type="entry name" value="Delta-sleep-inducing peptide immunoreactive peptide"/>
    <property type="match status" value="1"/>
</dbReference>
<dbReference type="GeneID" id="120020597"/>
<evidence type="ECO:0000256" key="3">
    <source>
        <dbReference type="SAM" id="MobiDB-lite"/>
    </source>
</evidence>
<organism evidence="4 5">
    <name type="scientific">Salvelinus namaycush</name>
    <name type="common">Lake trout</name>
    <name type="synonym">Salmo namaycush</name>
    <dbReference type="NCBI Taxonomy" id="8040"/>
    <lineage>
        <taxon>Eukaryota</taxon>
        <taxon>Metazoa</taxon>
        <taxon>Chordata</taxon>
        <taxon>Craniata</taxon>
        <taxon>Vertebrata</taxon>
        <taxon>Euteleostomi</taxon>
        <taxon>Actinopterygii</taxon>
        <taxon>Neopterygii</taxon>
        <taxon>Teleostei</taxon>
        <taxon>Protacanthopterygii</taxon>
        <taxon>Salmoniformes</taxon>
        <taxon>Salmonidae</taxon>
        <taxon>Salmoninae</taxon>
        <taxon>Salvelinus</taxon>
    </lineage>
</organism>
<proteinExistence type="inferred from homology"/>
<keyword evidence="4" id="KW-1185">Reference proteome</keyword>
<dbReference type="PROSITE" id="PS01289">
    <property type="entry name" value="TSC22"/>
    <property type="match status" value="1"/>
</dbReference>
<protein>
    <submittedName>
        <fullName evidence="5">TSC22 domain family protein 2-like isoform X1</fullName>
    </submittedName>
</protein>
<feature type="compositionally biased region" description="Basic and acidic residues" evidence="3">
    <location>
        <begin position="51"/>
        <end position="71"/>
    </location>
</feature>
<feature type="coiled-coil region" evidence="2">
    <location>
        <begin position="617"/>
        <end position="651"/>
    </location>
</feature>
<evidence type="ECO:0000313" key="5">
    <source>
        <dbReference type="RefSeq" id="XP_038820227.1"/>
    </source>
</evidence>
<dbReference type="InterPro" id="IPR047862">
    <property type="entry name" value="TSC22/BUN_CS"/>
</dbReference>
<feature type="compositionally biased region" description="Polar residues" evidence="3">
    <location>
        <begin position="663"/>
        <end position="672"/>
    </location>
</feature>
<dbReference type="InterPro" id="IPR000580">
    <property type="entry name" value="TSC22/Bun"/>
</dbReference>
<feature type="region of interest" description="Disordered" evidence="3">
    <location>
        <begin position="18"/>
        <end position="87"/>
    </location>
</feature>
<evidence type="ECO:0000256" key="2">
    <source>
        <dbReference type="SAM" id="Coils"/>
    </source>
</evidence>
<sequence length="783" mass="81977">MSKMPAKKKSCFQITSVTQAQVAASSATDDTESLDDPDESRTEDVSSEIFDVSRADLEPEVCDRSSSEETLNHVGEQEAPGVMAPPRSVPKVGQIPAMSGPPNEGFAIRKAGVAGSPHVSQQTLGSGSSSGLPIAQSGLMPQPAPVVSWGATTVSVSTSQPVVTSLTPTSAMSSTASCSSRFRVIKLDHGTGEPFRKGRWTCTEFYEKDSEGNTVVNRTTDNIRHANAFDPSADRDSGLGLTGGAVVAPSTHSGQGLDSIVDAAALNALHVHPMDTMQQQQPHHQNYNMGQPGTATHNTFPTNNLMAVPGQQPTLSTIQPAANQNLFPVGLNGLPQSGIHIQKSPSMTPAALTQTLAYPPQQQAMLQQLPPGQHMPNQPPGLPQNQADYYQQNQPGMQAVASAGQTLYVGQTVGQGPSLVMTPATGVPMLGQVGEMAAVGGGGSLPVSQPASGLMSGGVGGVGSSMVLGGSSTLQQLVGQYGPTGIRQPVGLHPSPPGTQNVPIIVSSASSATTLAPTAMPNLTASLLPAQQAHDGRGAQGLPAAGFSHVEEGQPPAFSEKNLMKIPESLQLANNPSVNSLFGIAIDGDEDSASGASVVAIDNKIEQAMDLVKSHLMYAVREEVEVLKEQIKELFERNSMLEQENAVLKSLANSDQLSELSVWPASTNSSCSTPPQQGVGQGQPQLQAQPQTQPQLQAQPQTQPQLQAQPQTQPQLQAQPQTQPQLQAQPQTQPQLQAQPQTQPQLQAQPQTQPQLQPQQLQPQPQLDASQPLLQPQPNGSSA</sequence>
<feature type="compositionally biased region" description="Low complexity" evidence="3">
    <location>
        <begin position="673"/>
        <end position="783"/>
    </location>
</feature>
<dbReference type="GO" id="GO:0006357">
    <property type="term" value="P:regulation of transcription by RNA polymerase II"/>
    <property type="evidence" value="ECO:0007669"/>
    <property type="project" value="InterPro"/>
</dbReference>
<feature type="compositionally biased region" description="Low complexity" evidence="3">
    <location>
        <begin position="18"/>
        <end position="28"/>
    </location>
</feature>
<evidence type="ECO:0000313" key="4">
    <source>
        <dbReference type="Proteomes" id="UP000808372"/>
    </source>
</evidence>